<evidence type="ECO:0000313" key="3">
    <source>
        <dbReference type="Proteomes" id="UP000636800"/>
    </source>
</evidence>
<sequence>VQSSSAQPSVPARQQQQTQPSIPITSASLPSMNFSTITSYFESLHIYHSHQQGFWFPILHHLHILLRFITFPYLPLIPLPNTTVTYPYGQPSSIIFTKSWYFPPAIAAPSSTAAKASYAAFPSAFLTDAAQSGFSTIKQTTAPLLSNICFILTAYLHLPFLQGGNHHYQVSPPPQQLYQGGPPIASDFRNQPGTSMQPERRPWIPGLTEKPTAGVQLPGPTSVPLGQIAPSPSALPPRLPL</sequence>
<dbReference type="PANTHER" id="PTHR47866:SF2">
    <property type="entry name" value="HYDROXYPROLINE-RICH GLYCOPROTEIN FAMILY PROTEIN"/>
    <property type="match status" value="1"/>
</dbReference>
<feature type="non-terminal residue" evidence="2">
    <location>
        <position position="1"/>
    </location>
</feature>
<protein>
    <submittedName>
        <fullName evidence="2">Uncharacterized protein</fullName>
    </submittedName>
</protein>
<dbReference type="EMBL" id="JADCNL010000022">
    <property type="protein sequence ID" value="KAG0452163.1"/>
    <property type="molecule type" value="Genomic_DNA"/>
</dbReference>
<dbReference type="PANTHER" id="PTHR47866">
    <property type="entry name" value="HYDROXYPROLINE-RICH GLYCOPROTEIN FAMILY PROTEIN"/>
    <property type="match status" value="1"/>
</dbReference>
<dbReference type="AlphaFoldDB" id="A0A835PIR8"/>
<feature type="compositionally biased region" description="Polar residues" evidence="1">
    <location>
        <begin position="188"/>
        <end position="197"/>
    </location>
</feature>
<keyword evidence="3" id="KW-1185">Reference proteome</keyword>
<comment type="caution">
    <text evidence="2">The sequence shown here is derived from an EMBL/GenBank/DDBJ whole genome shotgun (WGS) entry which is preliminary data.</text>
</comment>
<reference evidence="2 3" key="1">
    <citation type="journal article" date="2020" name="Nat. Food">
        <title>A phased Vanilla planifolia genome enables genetic improvement of flavour and production.</title>
        <authorList>
            <person name="Hasing T."/>
            <person name="Tang H."/>
            <person name="Brym M."/>
            <person name="Khazi F."/>
            <person name="Huang T."/>
            <person name="Chambers A.H."/>
        </authorList>
    </citation>
    <scope>NUCLEOTIDE SEQUENCE [LARGE SCALE GENOMIC DNA]</scope>
    <source>
        <tissue evidence="2">Leaf</tissue>
    </source>
</reference>
<name>A0A835PIR8_VANPL</name>
<feature type="region of interest" description="Disordered" evidence="1">
    <location>
        <begin position="171"/>
        <end position="241"/>
    </location>
</feature>
<feature type="non-terminal residue" evidence="2">
    <location>
        <position position="241"/>
    </location>
</feature>
<gene>
    <name evidence="2" type="ORF">HPP92_026106</name>
</gene>
<evidence type="ECO:0000313" key="2">
    <source>
        <dbReference type="EMBL" id="KAG0452163.1"/>
    </source>
</evidence>
<dbReference type="OrthoDB" id="337735at2759"/>
<proteinExistence type="predicted"/>
<feature type="region of interest" description="Disordered" evidence="1">
    <location>
        <begin position="1"/>
        <end position="25"/>
    </location>
</feature>
<dbReference type="Proteomes" id="UP000636800">
    <property type="component" value="Unassembled WGS sequence"/>
</dbReference>
<accession>A0A835PIR8</accession>
<evidence type="ECO:0000256" key="1">
    <source>
        <dbReference type="SAM" id="MobiDB-lite"/>
    </source>
</evidence>
<organism evidence="2 3">
    <name type="scientific">Vanilla planifolia</name>
    <name type="common">Vanilla</name>
    <dbReference type="NCBI Taxonomy" id="51239"/>
    <lineage>
        <taxon>Eukaryota</taxon>
        <taxon>Viridiplantae</taxon>
        <taxon>Streptophyta</taxon>
        <taxon>Embryophyta</taxon>
        <taxon>Tracheophyta</taxon>
        <taxon>Spermatophyta</taxon>
        <taxon>Magnoliopsida</taxon>
        <taxon>Liliopsida</taxon>
        <taxon>Asparagales</taxon>
        <taxon>Orchidaceae</taxon>
        <taxon>Vanilloideae</taxon>
        <taxon>Vanilleae</taxon>
        <taxon>Vanilla</taxon>
    </lineage>
</organism>